<comment type="similarity">
    <text evidence="9">Belongs to the TatA/E family.</text>
</comment>
<evidence type="ECO:0000256" key="9">
    <source>
        <dbReference type="HAMAP-Rule" id="MF_00236"/>
    </source>
</evidence>
<dbReference type="Proteomes" id="UP001277761">
    <property type="component" value="Unassembled WGS sequence"/>
</dbReference>
<evidence type="ECO:0000256" key="10">
    <source>
        <dbReference type="SAM" id="MobiDB-lite"/>
    </source>
</evidence>
<protein>
    <recommendedName>
        <fullName evidence="9">Sec-independent protein translocase protein TatA</fullName>
    </recommendedName>
</protein>
<evidence type="ECO:0000313" key="11">
    <source>
        <dbReference type="EMBL" id="MDX8150924.1"/>
    </source>
</evidence>
<keyword evidence="5 9" id="KW-0653">Protein transport</keyword>
<comment type="subunit">
    <text evidence="9">The Tat system comprises two distinct complexes: a TatABC complex, containing multiple copies of TatA, TatB and TatC subunits, and a separate TatA complex, containing only TatA subunits. Substrates initially bind to the TatABC complex, which probably triggers association of the separate TatA complex to form the active translocon.</text>
</comment>
<keyword evidence="12" id="KW-1185">Reference proteome</keyword>
<dbReference type="Pfam" id="PF02416">
    <property type="entry name" value="TatA_B_E"/>
    <property type="match status" value="1"/>
</dbReference>
<proteinExistence type="inferred from homology"/>
<dbReference type="NCBIfam" id="NF011430">
    <property type="entry name" value="PRK14861.1"/>
    <property type="match status" value="1"/>
</dbReference>
<keyword evidence="3 9" id="KW-1003">Cell membrane</keyword>
<evidence type="ECO:0000256" key="1">
    <source>
        <dbReference type="ARBA" id="ARBA00004162"/>
    </source>
</evidence>
<organism evidence="11 12">
    <name type="scientific">Patulibacter brassicae</name>
    <dbReference type="NCBI Taxonomy" id="1705717"/>
    <lineage>
        <taxon>Bacteria</taxon>
        <taxon>Bacillati</taxon>
        <taxon>Actinomycetota</taxon>
        <taxon>Thermoleophilia</taxon>
        <taxon>Solirubrobacterales</taxon>
        <taxon>Patulibacteraceae</taxon>
        <taxon>Patulibacter</taxon>
    </lineage>
</organism>
<evidence type="ECO:0000256" key="6">
    <source>
        <dbReference type="ARBA" id="ARBA00022989"/>
    </source>
</evidence>
<dbReference type="Gene3D" id="1.20.5.3310">
    <property type="match status" value="1"/>
</dbReference>
<feature type="region of interest" description="Disordered" evidence="10">
    <location>
        <begin position="43"/>
        <end position="83"/>
    </location>
</feature>
<dbReference type="RefSeq" id="WP_319953064.1">
    <property type="nucleotide sequence ID" value="NZ_JAXAVX010000001.1"/>
</dbReference>
<name>A0ABU4VGI0_9ACTN</name>
<evidence type="ECO:0000256" key="5">
    <source>
        <dbReference type="ARBA" id="ARBA00022927"/>
    </source>
</evidence>
<keyword evidence="8 9" id="KW-0472">Membrane</keyword>
<keyword evidence="7 9" id="KW-0811">Translocation</keyword>
<dbReference type="PRINTS" id="PR01506">
    <property type="entry name" value="TATBPROTEIN"/>
</dbReference>
<dbReference type="InterPro" id="IPR006312">
    <property type="entry name" value="TatA/E"/>
</dbReference>
<evidence type="ECO:0000313" key="12">
    <source>
        <dbReference type="Proteomes" id="UP001277761"/>
    </source>
</evidence>
<dbReference type="PANTHER" id="PTHR42982">
    <property type="entry name" value="SEC-INDEPENDENT PROTEIN TRANSLOCASE PROTEIN TATA"/>
    <property type="match status" value="1"/>
</dbReference>
<dbReference type="EMBL" id="JAXAVX010000001">
    <property type="protein sequence ID" value="MDX8150924.1"/>
    <property type="molecule type" value="Genomic_DNA"/>
</dbReference>
<gene>
    <name evidence="9 11" type="primary">tatA</name>
    <name evidence="11" type="ORF">SK069_04905</name>
</gene>
<evidence type="ECO:0000256" key="3">
    <source>
        <dbReference type="ARBA" id="ARBA00022475"/>
    </source>
</evidence>
<accession>A0ABU4VGI0</accession>
<sequence>MGPIGVPELLIILVVALLVLGPKRLPEVGKSLGRGLREFKDGVSAADPFAEDEPQRRVAETASAPPPRPAGESAPASSADERS</sequence>
<comment type="caution">
    <text evidence="11">The sequence shown here is derived from an EMBL/GenBank/DDBJ whole genome shotgun (WGS) entry which is preliminary data.</text>
</comment>
<keyword evidence="2 9" id="KW-0813">Transport</keyword>
<dbReference type="HAMAP" id="MF_00236">
    <property type="entry name" value="TatA_E"/>
    <property type="match status" value="1"/>
</dbReference>
<evidence type="ECO:0000256" key="7">
    <source>
        <dbReference type="ARBA" id="ARBA00023010"/>
    </source>
</evidence>
<keyword evidence="6 9" id="KW-1133">Transmembrane helix</keyword>
<evidence type="ECO:0000256" key="2">
    <source>
        <dbReference type="ARBA" id="ARBA00022448"/>
    </source>
</evidence>
<evidence type="ECO:0000256" key="8">
    <source>
        <dbReference type="ARBA" id="ARBA00023136"/>
    </source>
</evidence>
<comment type="subcellular location">
    <subcellularLocation>
        <location evidence="1 9">Cell membrane</location>
        <topology evidence="1 9">Single-pass membrane protein</topology>
    </subcellularLocation>
</comment>
<evidence type="ECO:0000256" key="4">
    <source>
        <dbReference type="ARBA" id="ARBA00022692"/>
    </source>
</evidence>
<dbReference type="PANTHER" id="PTHR42982:SF1">
    <property type="entry name" value="SEC-INDEPENDENT PROTEIN TRANSLOCASE PROTEIN TATA"/>
    <property type="match status" value="1"/>
</dbReference>
<dbReference type="InterPro" id="IPR003369">
    <property type="entry name" value="TatA/B/E"/>
</dbReference>
<comment type="function">
    <text evidence="9">Part of the twin-arginine translocation (Tat) system that transports large folded proteins containing a characteristic twin-arginine motif in their signal peptide across membranes. TatA could form the protein-conducting channel of the Tat system.</text>
</comment>
<reference evidence="11 12" key="1">
    <citation type="submission" date="2023-11" db="EMBL/GenBank/DDBJ databases">
        <authorList>
            <person name="Xu M."/>
            <person name="Jiang T."/>
        </authorList>
    </citation>
    <scope>NUCLEOTIDE SEQUENCE [LARGE SCALE GENOMIC DNA]</scope>
    <source>
        <strain evidence="11 12">SD</strain>
    </source>
</reference>
<dbReference type="NCBIfam" id="TIGR01411">
    <property type="entry name" value="tatAE"/>
    <property type="match status" value="1"/>
</dbReference>
<keyword evidence="4 9" id="KW-0812">Transmembrane</keyword>